<dbReference type="OrthoDB" id="191139at2759"/>
<dbReference type="SUPFAM" id="SSF51735">
    <property type="entry name" value="NAD(P)-binding Rossmann-fold domains"/>
    <property type="match status" value="1"/>
</dbReference>
<feature type="non-terminal residue" evidence="4">
    <location>
        <position position="1"/>
    </location>
</feature>
<keyword evidence="2" id="KW-0521">NADP</keyword>
<comment type="similarity">
    <text evidence="1">Belongs to the short-chain dehydrogenases/reductases (SDR) family.</text>
</comment>
<dbReference type="OMA" id="SSAWTNM"/>
<evidence type="ECO:0000313" key="4">
    <source>
        <dbReference type="EMBL" id="KJA21363.1"/>
    </source>
</evidence>
<dbReference type="EMBL" id="KN817559">
    <property type="protein sequence ID" value="KJA21363.1"/>
    <property type="molecule type" value="Genomic_DNA"/>
</dbReference>
<proteinExistence type="inferred from homology"/>
<dbReference type="InterPro" id="IPR036291">
    <property type="entry name" value="NAD(P)-bd_dom_sf"/>
</dbReference>
<keyword evidence="5" id="KW-1185">Reference proteome</keyword>
<dbReference type="Gene3D" id="3.40.50.720">
    <property type="entry name" value="NAD(P)-binding Rossmann-like Domain"/>
    <property type="match status" value="1"/>
</dbReference>
<evidence type="ECO:0008006" key="6">
    <source>
        <dbReference type="Google" id="ProtNLM"/>
    </source>
</evidence>
<dbReference type="GO" id="GO:0016491">
    <property type="term" value="F:oxidoreductase activity"/>
    <property type="evidence" value="ECO:0007669"/>
    <property type="project" value="UniProtKB-KW"/>
</dbReference>
<dbReference type="Proteomes" id="UP000054270">
    <property type="component" value="Unassembled WGS sequence"/>
</dbReference>
<sequence length="300" mass="33816">LADLRSVQAAAEEFNSKERELHVLFNNCLSLMACYSGVMIPPIEPLTEQRYNLQAGTNVLGHFYFTELLMSALLTGAKSSPDGKARVVNTSSFASLFASAVYFDTLQDTEARVKKGTMMLYCQSKLVCLINTPRTAGSMSDQLVYFRGLLFANELARRYGDKGVVLTFLNPGNLDSDLLCATPRRWSQKSWYAYRFILKTVSFGDLTQLWAGTSQEGAQLNGRYLIPWARVANENPAENKLALAQEIWEWMEEKVVSIQYSIFNEHCFLRYTLDERTSSDIHNSYTTSCTQCSNSGLLFI</sequence>
<name>A0A0D2MCX8_HYPSF</name>
<organism evidence="4 5">
    <name type="scientific">Hypholoma sublateritium (strain FD-334 SS-4)</name>
    <dbReference type="NCBI Taxonomy" id="945553"/>
    <lineage>
        <taxon>Eukaryota</taxon>
        <taxon>Fungi</taxon>
        <taxon>Dikarya</taxon>
        <taxon>Basidiomycota</taxon>
        <taxon>Agaricomycotina</taxon>
        <taxon>Agaricomycetes</taxon>
        <taxon>Agaricomycetidae</taxon>
        <taxon>Agaricales</taxon>
        <taxon>Agaricineae</taxon>
        <taxon>Strophariaceae</taxon>
        <taxon>Hypholoma</taxon>
    </lineage>
</organism>
<evidence type="ECO:0000256" key="3">
    <source>
        <dbReference type="ARBA" id="ARBA00023002"/>
    </source>
</evidence>
<dbReference type="PANTHER" id="PTHR24320:SF236">
    <property type="entry name" value="SHORT-CHAIN DEHYDROGENASE-RELATED"/>
    <property type="match status" value="1"/>
</dbReference>
<reference evidence="5" key="1">
    <citation type="submission" date="2014-04" db="EMBL/GenBank/DDBJ databases">
        <title>Evolutionary Origins and Diversification of the Mycorrhizal Mutualists.</title>
        <authorList>
            <consortium name="DOE Joint Genome Institute"/>
            <consortium name="Mycorrhizal Genomics Consortium"/>
            <person name="Kohler A."/>
            <person name="Kuo A."/>
            <person name="Nagy L.G."/>
            <person name="Floudas D."/>
            <person name="Copeland A."/>
            <person name="Barry K.W."/>
            <person name="Cichocki N."/>
            <person name="Veneault-Fourrey C."/>
            <person name="LaButti K."/>
            <person name="Lindquist E.A."/>
            <person name="Lipzen A."/>
            <person name="Lundell T."/>
            <person name="Morin E."/>
            <person name="Murat C."/>
            <person name="Riley R."/>
            <person name="Ohm R."/>
            <person name="Sun H."/>
            <person name="Tunlid A."/>
            <person name="Henrissat B."/>
            <person name="Grigoriev I.V."/>
            <person name="Hibbett D.S."/>
            <person name="Martin F."/>
        </authorList>
    </citation>
    <scope>NUCLEOTIDE SEQUENCE [LARGE SCALE GENOMIC DNA]</scope>
    <source>
        <strain evidence="5">FD-334 SS-4</strain>
    </source>
</reference>
<evidence type="ECO:0000256" key="1">
    <source>
        <dbReference type="ARBA" id="ARBA00006484"/>
    </source>
</evidence>
<dbReference type="AlphaFoldDB" id="A0A0D2MCX8"/>
<protein>
    <recommendedName>
        <fullName evidence="6">Ketoreductase (KR) domain-containing protein</fullName>
    </recommendedName>
</protein>
<dbReference type="PANTHER" id="PTHR24320">
    <property type="entry name" value="RETINOL DEHYDROGENASE"/>
    <property type="match status" value="1"/>
</dbReference>
<dbReference type="STRING" id="945553.A0A0D2MCX8"/>
<accession>A0A0D2MCX8</accession>
<evidence type="ECO:0000256" key="2">
    <source>
        <dbReference type="ARBA" id="ARBA00022857"/>
    </source>
</evidence>
<evidence type="ECO:0000313" key="5">
    <source>
        <dbReference type="Proteomes" id="UP000054270"/>
    </source>
</evidence>
<gene>
    <name evidence="4" type="ORF">HYPSUDRAFT_140756</name>
</gene>
<keyword evidence="3" id="KW-0560">Oxidoreductase</keyword>